<proteinExistence type="inferred from homology"/>
<gene>
    <name evidence="2" type="primary">cutC</name>
    <name evidence="3" type="ORF">OP10G_1680</name>
</gene>
<dbReference type="InterPro" id="IPR036822">
    <property type="entry name" value="CutC-like_dom_sf"/>
</dbReference>
<keyword evidence="2" id="KW-0963">Cytoplasm</keyword>
<protein>
    <recommendedName>
        <fullName evidence="2">PF03932 family protein CutC</fullName>
    </recommendedName>
</protein>
<name>A0A068NND6_FIMGI</name>
<dbReference type="GO" id="GO:0005507">
    <property type="term" value="F:copper ion binding"/>
    <property type="evidence" value="ECO:0007669"/>
    <property type="project" value="TreeGrafter"/>
</dbReference>
<dbReference type="InterPro" id="IPR005627">
    <property type="entry name" value="CutC-like"/>
</dbReference>
<sequence>MERVLVEVVACTADDAVRAEAVGADRIELVSAISEGGLTPSIGALAETKARCRLPIMAMLRPRGGGFVYTDAEFQTILRDAEALLAAGADGLVVGILADRGIDEDRIRRFVQIAGVQPVTFHRAFDLLPDPFAALSRLRDLGVARVLTRGGLSSINPARLRQYAEHAQVIQLLACGGIRAANVSSVVAESGAAQIHLGPFIPKRDPVFYNPADPTLVEHLTLDDEEVRRVVRAIQPV</sequence>
<dbReference type="RefSeq" id="WP_025226354.1">
    <property type="nucleotide sequence ID" value="NZ_CP007139.1"/>
</dbReference>
<accession>A0A068NND6</accession>
<comment type="subcellular location">
    <subcellularLocation>
        <location evidence="2">Cytoplasm</location>
    </subcellularLocation>
</comment>
<dbReference type="Gene3D" id="3.20.20.380">
    <property type="entry name" value="Copper homeostasis (CutC) domain"/>
    <property type="match status" value="1"/>
</dbReference>
<dbReference type="KEGG" id="fgi:OP10G_1680"/>
<dbReference type="PANTHER" id="PTHR12598:SF0">
    <property type="entry name" value="COPPER HOMEOSTASIS PROTEIN CUTC HOMOLOG"/>
    <property type="match status" value="1"/>
</dbReference>
<organism evidence="3 4">
    <name type="scientific">Fimbriimonas ginsengisoli Gsoil 348</name>
    <dbReference type="NCBI Taxonomy" id="661478"/>
    <lineage>
        <taxon>Bacteria</taxon>
        <taxon>Bacillati</taxon>
        <taxon>Armatimonadota</taxon>
        <taxon>Fimbriimonadia</taxon>
        <taxon>Fimbriimonadales</taxon>
        <taxon>Fimbriimonadaceae</taxon>
        <taxon>Fimbriimonas</taxon>
    </lineage>
</organism>
<evidence type="ECO:0000256" key="1">
    <source>
        <dbReference type="ARBA" id="ARBA00007768"/>
    </source>
</evidence>
<dbReference type="Proteomes" id="UP000027982">
    <property type="component" value="Chromosome"/>
</dbReference>
<dbReference type="SUPFAM" id="SSF110395">
    <property type="entry name" value="CutC-like"/>
    <property type="match status" value="1"/>
</dbReference>
<dbReference type="STRING" id="661478.OP10G_1680"/>
<evidence type="ECO:0000313" key="4">
    <source>
        <dbReference type="Proteomes" id="UP000027982"/>
    </source>
</evidence>
<dbReference type="PANTHER" id="PTHR12598">
    <property type="entry name" value="COPPER HOMEOSTASIS PROTEIN CUTC"/>
    <property type="match status" value="1"/>
</dbReference>
<dbReference type="AlphaFoldDB" id="A0A068NND6"/>
<dbReference type="EMBL" id="CP007139">
    <property type="protein sequence ID" value="AIE85048.1"/>
    <property type="molecule type" value="Genomic_DNA"/>
</dbReference>
<dbReference type="OrthoDB" id="9815677at2"/>
<reference evidence="3 4" key="1">
    <citation type="journal article" date="2014" name="PLoS ONE">
        <title>The first complete genome sequence of the class fimbriimonadia in the phylum armatimonadetes.</title>
        <authorList>
            <person name="Hu Z.Y."/>
            <person name="Wang Y.Z."/>
            <person name="Im W.T."/>
            <person name="Wang S.Y."/>
            <person name="Zhao G.P."/>
            <person name="Zheng H.J."/>
            <person name="Quan Z.X."/>
        </authorList>
    </citation>
    <scope>NUCLEOTIDE SEQUENCE [LARGE SCALE GENOMIC DNA]</scope>
    <source>
        <strain evidence="3">Gsoil 348</strain>
    </source>
</reference>
<comment type="caution">
    <text evidence="2">Once thought to be involved in copper homeostasis, experiments in E.coli have shown this is not the case.</text>
</comment>
<keyword evidence="4" id="KW-1185">Reference proteome</keyword>
<evidence type="ECO:0000256" key="2">
    <source>
        <dbReference type="HAMAP-Rule" id="MF_00795"/>
    </source>
</evidence>
<dbReference type="HOGENOM" id="CLU_050555_3_0_0"/>
<evidence type="ECO:0000313" key="3">
    <source>
        <dbReference type="EMBL" id="AIE85048.1"/>
    </source>
</evidence>
<comment type="similarity">
    <text evidence="1 2">Belongs to the CutC family.</text>
</comment>
<dbReference type="HAMAP" id="MF_00795">
    <property type="entry name" value="CutC"/>
    <property type="match status" value="1"/>
</dbReference>
<dbReference type="Pfam" id="PF03932">
    <property type="entry name" value="CutC"/>
    <property type="match status" value="1"/>
</dbReference>
<dbReference type="GO" id="GO:0005737">
    <property type="term" value="C:cytoplasm"/>
    <property type="evidence" value="ECO:0007669"/>
    <property type="project" value="UniProtKB-SubCell"/>
</dbReference>
<dbReference type="eggNOG" id="COG3142">
    <property type="taxonomic scope" value="Bacteria"/>
</dbReference>